<dbReference type="InterPro" id="IPR000897">
    <property type="entry name" value="SRP54_GTPase_dom"/>
</dbReference>
<dbReference type="InterPro" id="IPR022941">
    <property type="entry name" value="SRP54"/>
</dbReference>
<dbReference type="HAMAP" id="MF_00306">
    <property type="entry name" value="SRP54"/>
    <property type="match status" value="1"/>
</dbReference>
<comment type="function">
    <text evidence="9">Involved in targeting and insertion of nascent membrane proteins into the cytoplasmic membrane. Binds to the hydrophobic signal sequence of the ribosome-nascent chain (RNC) as it emerges from the ribosomes. The SRP-RNC complex is then targeted to the cytoplasmic membrane where it interacts with the SRP receptor FtsY.</text>
</comment>
<evidence type="ECO:0000256" key="5">
    <source>
        <dbReference type="ARBA" id="ARBA00023134"/>
    </source>
</evidence>
<dbReference type="Proteomes" id="UP000199053">
    <property type="component" value="Unassembled WGS sequence"/>
</dbReference>
<dbReference type="GO" id="GO:0048500">
    <property type="term" value="C:signal recognition particle"/>
    <property type="evidence" value="ECO:0007669"/>
    <property type="project" value="UniProtKB-UniRule"/>
</dbReference>
<keyword evidence="5 9" id="KW-0342">GTP-binding</keyword>
<dbReference type="GO" id="GO:0008312">
    <property type="term" value="F:7S RNA binding"/>
    <property type="evidence" value="ECO:0007669"/>
    <property type="project" value="InterPro"/>
</dbReference>
<name>A0A1G9BLR6_9BACT</name>
<dbReference type="InterPro" id="IPR013822">
    <property type="entry name" value="Signal_recog_particl_SRP54_hlx"/>
</dbReference>
<keyword evidence="3 9" id="KW-0378">Hydrolase</keyword>
<evidence type="ECO:0000256" key="9">
    <source>
        <dbReference type="HAMAP-Rule" id="MF_00306"/>
    </source>
</evidence>
<organism evidence="14 15">
    <name type="scientific">Maridesulfovibrio ferrireducens</name>
    <dbReference type="NCBI Taxonomy" id="246191"/>
    <lineage>
        <taxon>Bacteria</taxon>
        <taxon>Pseudomonadati</taxon>
        <taxon>Thermodesulfobacteriota</taxon>
        <taxon>Desulfovibrionia</taxon>
        <taxon>Desulfovibrionales</taxon>
        <taxon>Desulfovibrionaceae</taxon>
        <taxon>Maridesulfovibrio</taxon>
    </lineage>
</organism>
<dbReference type="PANTHER" id="PTHR11564">
    <property type="entry name" value="SIGNAL RECOGNITION PARTICLE 54K PROTEIN SRP54"/>
    <property type="match status" value="1"/>
</dbReference>
<dbReference type="CDD" id="cd18539">
    <property type="entry name" value="SRP_G"/>
    <property type="match status" value="1"/>
</dbReference>
<protein>
    <recommendedName>
        <fullName evidence="9">Signal recognition particle protein</fullName>
        <ecNumber evidence="9">3.6.5.4</ecNumber>
    </recommendedName>
    <alternativeName>
        <fullName evidence="9">Fifty-four homolog</fullName>
    </alternativeName>
</protein>
<reference evidence="15" key="1">
    <citation type="submission" date="2016-10" db="EMBL/GenBank/DDBJ databases">
        <authorList>
            <person name="Varghese N."/>
            <person name="Submissions S."/>
        </authorList>
    </citation>
    <scope>NUCLEOTIDE SEQUENCE [LARGE SCALE GENOMIC DNA]</scope>
    <source>
        <strain evidence="15">DSM 16995</strain>
    </source>
</reference>
<evidence type="ECO:0000256" key="6">
    <source>
        <dbReference type="ARBA" id="ARBA00023135"/>
    </source>
</evidence>
<feature type="domain" description="Signal recognition particle SRP54 helical bundle" evidence="13">
    <location>
        <begin position="1"/>
        <end position="86"/>
    </location>
</feature>
<keyword evidence="2 9" id="KW-0547">Nucleotide-binding</keyword>
<dbReference type="SUPFAM" id="SSF52540">
    <property type="entry name" value="P-loop containing nucleoside triphosphate hydrolases"/>
    <property type="match status" value="1"/>
</dbReference>
<evidence type="ECO:0000256" key="4">
    <source>
        <dbReference type="ARBA" id="ARBA00022884"/>
    </source>
</evidence>
<dbReference type="GO" id="GO:0005525">
    <property type="term" value="F:GTP binding"/>
    <property type="evidence" value="ECO:0007669"/>
    <property type="project" value="UniProtKB-UniRule"/>
</dbReference>
<gene>
    <name evidence="9" type="primary">ffh</name>
    <name evidence="14" type="ORF">SAMN05660337_0341</name>
</gene>
<dbReference type="Gene3D" id="1.10.260.30">
    <property type="entry name" value="Signal recognition particle, SRP54 subunit, M-domain"/>
    <property type="match status" value="1"/>
</dbReference>
<keyword evidence="6 9" id="KW-0733">Signal recognition particle</keyword>
<dbReference type="SUPFAM" id="SSF47446">
    <property type="entry name" value="Signal peptide-binding domain"/>
    <property type="match status" value="1"/>
</dbReference>
<feature type="binding site" evidence="9">
    <location>
        <begin position="246"/>
        <end position="249"/>
    </location>
    <ligand>
        <name>GTP</name>
        <dbReference type="ChEBI" id="CHEBI:37565"/>
    </ligand>
</feature>
<dbReference type="PANTHER" id="PTHR11564:SF5">
    <property type="entry name" value="SIGNAL RECOGNITION PARTICLE SUBUNIT SRP54"/>
    <property type="match status" value="1"/>
</dbReference>
<evidence type="ECO:0000313" key="14">
    <source>
        <dbReference type="EMBL" id="SDK40333.1"/>
    </source>
</evidence>
<dbReference type="EC" id="3.6.5.4" evidence="9"/>
<evidence type="ECO:0000256" key="10">
    <source>
        <dbReference type="SAM" id="MobiDB-lite"/>
    </source>
</evidence>
<evidence type="ECO:0000256" key="3">
    <source>
        <dbReference type="ARBA" id="ARBA00022801"/>
    </source>
</evidence>
<dbReference type="AlphaFoldDB" id="A0A1G9BLR6"/>
<dbReference type="InterPro" id="IPR003593">
    <property type="entry name" value="AAA+_ATPase"/>
</dbReference>
<dbReference type="SMART" id="SM00963">
    <property type="entry name" value="SRP54_N"/>
    <property type="match status" value="1"/>
</dbReference>
<keyword evidence="7 9" id="KW-0687">Ribonucleoprotein</keyword>
<dbReference type="GO" id="GO:0003924">
    <property type="term" value="F:GTPase activity"/>
    <property type="evidence" value="ECO:0007669"/>
    <property type="project" value="UniProtKB-UniRule"/>
</dbReference>
<dbReference type="Pfam" id="PF00448">
    <property type="entry name" value="SRP54"/>
    <property type="match status" value="1"/>
</dbReference>
<keyword evidence="9" id="KW-0963">Cytoplasm</keyword>
<feature type="compositionally biased region" description="Basic residues" evidence="10">
    <location>
        <begin position="477"/>
        <end position="500"/>
    </location>
</feature>
<comment type="subunit">
    <text evidence="9">Part of the signal recognition particle protein translocation system, which is composed of SRP and FtsY.</text>
</comment>
<feature type="domain" description="AAA+ ATPase" evidence="11">
    <location>
        <begin position="98"/>
        <end position="245"/>
    </location>
</feature>
<dbReference type="RefSeq" id="WP_092157614.1">
    <property type="nucleotide sequence ID" value="NZ_FNGA01000001.1"/>
</dbReference>
<evidence type="ECO:0000313" key="15">
    <source>
        <dbReference type="Proteomes" id="UP000199053"/>
    </source>
</evidence>
<feature type="binding site" evidence="9">
    <location>
        <begin position="188"/>
        <end position="192"/>
    </location>
    <ligand>
        <name>GTP</name>
        <dbReference type="ChEBI" id="CHEBI:37565"/>
    </ligand>
</feature>
<dbReference type="Gene3D" id="1.20.120.140">
    <property type="entry name" value="Signal recognition particle SRP54, nucleotide-binding domain"/>
    <property type="match status" value="1"/>
</dbReference>
<evidence type="ECO:0000256" key="8">
    <source>
        <dbReference type="ARBA" id="ARBA00048027"/>
    </source>
</evidence>
<dbReference type="NCBIfam" id="TIGR00959">
    <property type="entry name" value="ffh"/>
    <property type="match status" value="1"/>
</dbReference>
<feature type="region of interest" description="Disordered" evidence="10">
    <location>
        <begin position="453"/>
        <end position="500"/>
    </location>
</feature>
<dbReference type="SMART" id="SM00962">
    <property type="entry name" value="SRP54"/>
    <property type="match status" value="1"/>
</dbReference>
<dbReference type="SMART" id="SM00382">
    <property type="entry name" value="AAA"/>
    <property type="match status" value="1"/>
</dbReference>
<evidence type="ECO:0000259" key="11">
    <source>
        <dbReference type="SMART" id="SM00382"/>
    </source>
</evidence>
<dbReference type="InterPro" id="IPR027417">
    <property type="entry name" value="P-loop_NTPase"/>
</dbReference>
<dbReference type="InterPro" id="IPR036891">
    <property type="entry name" value="Signal_recog_part_SRP54_M_sf"/>
</dbReference>
<feature type="binding site" evidence="9">
    <location>
        <begin position="106"/>
        <end position="113"/>
    </location>
    <ligand>
        <name>GTP</name>
        <dbReference type="ChEBI" id="CHEBI:37565"/>
    </ligand>
</feature>
<comment type="similarity">
    <text evidence="1 9">Belongs to the GTP-binding SRP family. SRP54 subfamily.</text>
</comment>
<evidence type="ECO:0000256" key="1">
    <source>
        <dbReference type="ARBA" id="ARBA00005450"/>
    </source>
</evidence>
<dbReference type="STRING" id="246191.SAMN05660337_0341"/>
<dbReference type="Pfam" id="PF02978">
    <property type="entry name" value="SRP_SPB"/>
    <property type="match status" value="1"/>
</dbReference>
<evidence type="ECO:0000259" key="12">
    <source>
        <dbReference type="SMART" id="SM00962"/>
    </source>
</evidence>
<dbReference type="InterPro" id="IPR042101">
    <property type="entry name" value="SRP54_N_sf"/>
</dbReference>
<evidence type="ECO:0000256" key="7">
    <source>
        <dbReference type="ARBA" id="ARBA00023274"/>
    </source>
</evidence>
<evidence type="ECO:0000256" key="2">
    <source>
        <dbReference type="ARBA" id="ARBA00022741"/>
    </source>
</evidence>
<proteinExistence type="inferred from homology"/>
<comment type="catalytic activity">
    <reaction evidence="8 9">
        <text>GTP + H2O = GDP + phosphate + H(+)</text>
        <dbReference type="Rhea" id="RHEA:19669"/>
        <dbReference type="ChEBI" id="CHEBI:15377"/>
        <dbReference type="ChEBI" id="CHEBI:15378"/>
        <dbReference type="ChEBI" id="CHEBI:37565"/>
        <dbReference type="ChEBI" id="CHEBI:43474"/>
        <dbReference type="ChEBI" id="CHEBI:58189"/>
        <dbReference type="EC" id="3.6.5.4"/>
    </reaction>
</comment>
<comment type="subcellular location">
    <subcellularLocation>
        <location evidence="9">Cytoplasm</location>
    </subcellularLocation>
    <text evidence="9">The SRP-RNC complex is targeted to the cytoplasmic membrane.</text>
</comment>
<dbReference type="FunFam" id="3.40.50.300:FF:000022">
    <property type="entry name" value="Signal recognition particle 54 kDa subunit"/>
    <property type="match status" value="1"/>
</dbReference>
<dbReference type="Gene3D" id="3.40.50.300">
    <property type="entry name" value="P-loop containing nucleotide triphosphate hydrolases"/>
    <property type="match status" value="1"/>
</dbReference>
<dbReference type="InterPro" id="IPR004125">
    <property type="entry name" value="Signal_recog_particle_SRP54_M"/>
</dbReference>
<sequence length="500" mass="54685">MFDSLSDRLSEAFKNFKGQGRLDEKNIQAGMREVRLALLEADVNFKVVKEFVEKVKERALGQEVQKSLSAGQQVIKIVNDELTELLGGEQEGLILKGKPAKIMMVGLQGAGKTTSAAKIALYLRRKKYKPYLVPADVYRPAAIEQLTVLAKQLDLPVYPSTTDMNPVDICRDAIVKAEEAGCDVMLLDTAGRLHIDEVLMDELAAIKEACSPDEILFVADAMTGQDAVNVAATFDEKLDVTGVVLTKMDGDARGGAALSIKSVTGKCVKFVGVGEKLSELEHFYPDRAASRILGMGDVLSLIEKAQSVMEEGEAEKLTEKFRKAKFDLEDFRTQMRRMKKIGSMGSIMKLIPGLGGLTKQLGDLDMPDKELNRIEAIISSMTPEERKTPKLINPSRRQRIAKGSGVEVLEVNQMLKNFDQMSKMMKKMMGGKGGKGGMPQMPNMPGMPGLGGGGMPGLPGMEGMEGMEGAGQPSKEKSKKTLLARKKKKLKKQSRKKNKK</sequence>
<dbReference type="GO" id="GO:0006614">
    <property type="term" value="P:SRP-dependent cotranslational protein targeting to membrane"/>
    <property type="evidence" value="ECO:0007669"/>
    <property type="project" value="InterPro"/>
</dbReference>
<dbReference type="EMBL" id="FNGA01000001">
    <property type="protein sequence ID" value="SDK40333.1"/>
    <property type="molecule type" value="Genomic_DNA"/>
</dbReference>
<keyword evidence="4 9" id="KW-0694">RNA-binding</keyword>
<evidence type="ECO:0000259" key="13">
    <source>
        <dbReference type="SMART" id="SM00963"/>
    </source>
</evidence>
<dbReference type="Pfam" id="PF02881">
    <property type="entry name" value="SRP54_N"/>
    <property type="match status" value="1"/>
</dbReference>
<dbReference type="OrthoDB" id="9804720at2"/>
<feature type="domain" description="SRP54-type proteins GTP-binding" evidence="12">
    <location>
        <begin position="99"/>
        <end position="294"/>
    </location>
</feature>
<comment type="domain">
    <text evidence="9">Composed of three domains: the N-terminal N domain, which is responsible for interactions with the ribosome, the central G domain, which binds GTP, and the C-terminal M domain, which binds the RNA and the signal sequence of the RNC.</text>
</comment>
<dbReference type="InterPro" id="IPR004780">
    <property type="entry name" value="SRP"/>
</dbReference>
<keyword evidence="15" id="KW-1185">Reference proteome</keyword>
<accession>A0A1G9BLR6</accession>